<comment type="caution">
    <text evidence="3">The sequence shown here is derived from an EMBL/GenBank/DDBJ whole genome shotgun (WGS) entry which is preliminary data.</text>
</comment>
<reference evidence="3 4" key="1">
    <citation type="submission" date="2019-07" db="EMBL/GenBank/DDBJ databases">
        <title>Genomics analysis of Aphanomyces spp. identifies a new class of oomycete effector associated with host adaptation.</title>
        <authorList>
            <person name="Gaulin E."/>
        </authorList>
    </citation>
    <scope>NUCLEOTIDE SEQUENCE [LARGE SCALE GENOMIC DNA]</scope>
    <source>
        <strain evidence="3 4">ATCC 201684</strain>
    </source>
</reference>
<evidence type="ECO:0000313" key="3">
    <source>
        <dbReference type="EMBL" id="KAF0724150.1"/>
    </source>
</evidence>
<evidence type="ECO:0000256" key="1">
    <source>
        <dbReference type="SAM" id="Coils"/>
    </source>
</evidence>
<feature type="compositionally biased region" description="Acidic residues" evidence="2">
    <location>
        <begin position="233"/>
        <end position="247"/>
    </location>
</feature>
<keyword evidence="1" id="KW-0175">Coiled coil</keyword>
<keyword evidence="4" id="KW-1185">Reference proteome</keyword>
<feature type="coiled-coil region" evidence="1">
    <location>
        <begin position="125"/>
        <end position="152"/>
    </location>
</feature>
<dbReference type="EMBL" id="VJMJ01000280">
    <property type="protein sequence ID" value="KAF0724150.1"/>
    <property type="molecule type" value="Genomic_DNA"/>
</dbReference>
<proteinExistence type="predicted"/>
<name>A0A6G0WA92_9STRA</name>
<sequence length="247" mass="27500">MAPSDKAWLASFHLTTPLLADCNPTPSPKRSSHGPNNPTSWSFDALPLYSQVYTSATATCPPPTATTTDWSGELVALRHRLDVNLTAIYHRLDDLQNERTESQDLLGLTLAVPSPSQQTSTWLDAVSASSMMEQLQRQVVQLEAKLSVAIEQERKAWQAGLDEIQAKWTTQINQVVAAIQKSDPSEHSPQQDEDYEQISNGNDISHQDNTMVQLEEAKALELGVDEAALHESTDDEEDCDEERWEFI</sequence>
<feature type="region of interest" description="Disordered" evidence="2">
    <location>
        <begin position="181"/>
        <end position="211"/>
    </location>
</feature>
<dbReference type="Proteomes" id="UP000481153">
    <property type="component" value="Unassembled WGS sequence"/>
</dbReference>
<evidence type="ECO:0000313" key="4">
    <source>
        <dbReference type="Proteomes" id="UP000481153"/>
    </source>
</evidence>
<gene>
    <name evidence="3" type="ORF">Ae201684_017119</name>
</gene>
<accession>A0A6G0WA92</accession>
<feature type="compositionally biased region" description="Polar residues" evidence="2">
    <location>
        <begin position="197"/>
        <end position="211"/>
    </location>
</feature>
<evidence type="ECO:0000256" key="2">
    <source>
        <dbReference type="SAM" id="MobiDB-lite"/>
    </source>
</evidence>
<feature type="region of interest" description="Disordered" evidence="2">
    <location>
        <begin position="227"/>
        <end position="247"/>
    </location>
</feature>
<organism evidence="3 4">
    <name type="scientific">Aphanomyces euteiches</name>
    <dbReference type="NCBI Taxonomy" id="100861"/>
    <lineage>
        <taxon>Eukaryota</taxon>
        <taxon>Sar</taxon>
        <taxon>Stramenopiles</taxon>
        <taxon>Oomycota</taxon>
        <taxon>Saprolegniomycetes</taxon>
        <taxon>Saprolegniales</taxon>
        <taxon>Verrucalvaceae</taxon>
        <taxon>Aphanomyces</taxon>
    </lineage>
</organism>
<dbReference type="VEuPathDB" id="FungiDB:AeMF1_003608"/>
<protein>
    <submittedName>
        <fullName evidence="3">Uncharacterized protein</fullName>
    </submittedName>
</protein>
<dbReference type="AlphaFoldDB" id="A0A6G0WA92"/>